<dbReference type="InterPro" id="IPR036396">
    <property type="entry name" value="Cyt_P450_sf"/>
</dbReference>
<dbReference type="Proteomes" id="UP000070121">
    <property type="component" value="Unassembled WGS sequence"/>
</dbReference>
<dbReference type="GO" id="GO:0016705">
    <property type="term" value="F:oxidoreductase activity, acting on paired donors, with incorporation or reduction of molecular oxygen"/>
    <property type="evidence" value="ECO:0007669"/>
    <property type="project" value="InterPro"/>
</dbReference>
<keyword evidence="5" id="KW-0408">Iron</keyword>
<dbReference type="Gene3D" id="3.40.50.720">
    <property type="entry name" value="NAD(P)-binding Rossmann-like Domain"/>
    <property type="match status" value="1"/>
</dbReference>
<gene>
    <name evidence="6" type="ORF">CSAL01_04841</name>
</gene>
<sequence length="750" mass="81563">MSKFSLKGRVAVVTGGGRGCGLAFAQGLAEAGADVAIFDLIDPEPSAFEQLSSANGVKARAYVVDVTSLPSLEKAFAAVATDFDGKLDIFVACAGVNKNVEFLDTEETDFDRLYGVNCKGLYFSAKMAAKAMIANGTKCGSIIFVVSIASYIAIRSQRSTAYCGTKGAVRAMVAPIAAELNKYGIRVNSISPGYVRTEMTAPFPDLLEAWKDEIMNGRVAEPDDIKGACVFLASDASKLDRNFETMGLFADLLAILAKESFKLSLVAPLATLCTYFFFNVFLHPLRKVPGPWKAIISPLWLWYHSYAGDETTSVEALHKVYGPVVRIGPNDIDISDGAALAPIYSEKGGFLKTPCYSNFDFDGHPTIFSALDPAHRAVRSKAVVSMFSPASIRKEGDQILRSCVDRLVDHIRQEGASGKPVNMLNMGRCLALDAVTEYLLGKTYGGIAELEASRSANDSRKLSASEFVDNFVAVGRFFLLPNWIFHAFEWALPKLFPDQKVDESMDLVTSFCNQVVAEADPEKDQTYQARLLRAGISTAEAAIQCMDLMFAGTDSTGMNFGAICWHLAQSPSTYQKLKGELASPEAAQADPQTLPYLRGVVREGLRMSMANPTRLPRVVPPTGFSFATKMPSGETKNFEFPGGTWIGCAPFSLHFNDAVFPNPHEFQPERWLDPSEAMLRDAIPFGLGPRQCIARNLASSELFWAVRALGTSGVLDGAEPTGLMKDGIIVDEWFNSKVPGHAIELIWKSQ</sequence>
<keyword evidence="2" id="KW-0349">Heme</keyword>
<dbReference type="InterPro" id="IPR001128">
    <property type="entry name" value="Cyt_P450"/>
</dbReference>
<dbReference type="Pfam" id="PF00067">
    <property type="entry name" value="p450"/>
    <property type="match status" value="1"/>
</dbReference>
<dbReference type="GO" id="GO:0005506">
    <property type="term" value="F:iron ion binding"/>
    <property type="evidence" value="ECO:0007669"/>
    <property type="project" value="InterPro"/>
</dbReference>
<dbReference type="PROSITE" id="PS00061">
    <property type="entry name" value="ADH_SHORT"/>
    <property type="match status" value="1"/>
</dbReference>
<keyword evidence="7" id="KW-1185">Reference proteome</keyword>
<dbReference type="InterPro" id="IPR036291">
    <property type="entry name" value="NAD(P)-bd_dom_sf"/>
</dbReference>
<dbReference type="GO" id="GO:0020037">
    <property type="term" value="F:heme binding"/>
    <property type="evidence" value="ECO:0007669"/>
    <property type="project" value="InterPro"/>
</dbReference>
<comment type="caution">
    <text evidence="6">The sequence shown here is derived from an EMBL/GenBank/DDBJ whole genome shotgun (WGS) entry which is preliminary data.</text>
</comment>
<dbReference type="InterPro" id="IPR017972">
    <property type="entry name" value="Cyt_P450_CS"/>
</dbReference>
<keyword evidence="3" id="KW-0479">Metal-binding</keyword>
<dbReference type="STRING" id="1209931.A0A135V6G7"/>
<dbReference type="InterPro" id="IPR002347">
    <property type="entry name" value="SDR_fam"/>
</dbReference>
<evidence type="ECO:0000256" key="4">
    <source>
        <dbReference type="ARBA" id="ARBA00022857"/>
    </source>
</evidence>
<dbReference type="Gene3D" id="1.10.630.10">
    <property type="entry name" value="Cytochrome P450"/>
    <property type="match status" value="1"/>
</dbReference>
<dbReference type="GO" id="GO:0004497">
    <property type="term" value="F:monooxygenase activity"/>
    <property type="evidence" value="ECO:0007669"/>
    <property type="project" value="InterPro"/>
</dbReference>
<protein>
    <submittedName>
        <fullName evidence="6">Cytochrome P450</fullName>
    </submittedName>
</protein>
<dbReference type="EMBL" id="JFFI01000380">
    <property type="protein sequence ID" value="KXH68111.1"/>
    <property type="molecule type" value="Genomic_DNA"/>
</dbReference>
<comment type="cofactor">
    <cofactor evidence="1">
        <name>heme</name>
        <dbReference type="ChEBI" id="CHEBI:30413"/>
    </cofactor>
</comment>
<evidence type="ECO:0000256" key="5">
    <source>
        <dbReference type="ARBA" id="ARBA00023004"/>
    </source>
</evidence>
<dbReference type="PROSITE" id="PS00086">
    <property type="entry name" value="CYTOCHROME_P450"/>
    <property type="match status" value="1"/>
</dbReference>
<evidence type="ECO:0000313" key="6">
    <source>
        <dbReference type="EMBL" id="KXH68111.1"/>
    </source>
</evidence>
<dbReference type="FunFam" id="3.40.50.720:FF:000084">
    <property type="entry name" value="Short-chain dehydrogenase reductase"/>
    <property type="match status" value="1"/>
</dbReference>
<accession>A0A135V6G7</accession>
<dbReference type="SUPFAM" id="SSF51735">
    <property type="entry name" value="NAD(P)-binding Rossmann-fold domains"/>
    <property type="match status" value="1"/>
</dbReference>
<dbReference type="OrthoDB" id="1470350at2759"/>
<dbReference type="InterPro" id="IPR020904">
    <property type="entry name" value="Sc_DH/Rdtase_CS"/>
</dbReference>
<dbReference type="SUPFAM" id="SSF48264">
    <property type="entry name" value="Cytochrome P450"/>
    <property type="match status" value="1"/>
</dbReference>
<evidence type="ECO:0000256" key="3">
    <source>
        <dbReference type="ARBA" id="ARBA00022723"/>
    </source>
</evidence>
<dbReference type="AlphaFoldDB" id="A0A135V6G7"/>
<name>A0A135V6G7_9PEZI</name>
<dbReference type="Pfam" id="PF13561">
    <property type="entry name" value="adh_short_C2"/>
    <property type="match status" value="1"/>
</dbReference>
<evidence type="ECO:0000313" key="7">
    <source>
        <dbReference type="Proteomes" id="UP000070121"/>
    </source>
</evidence>
<proteinExistence type="predicted"/>
<evidence type="ECO:0000256" key="2">
    <source>
        <dbReference type="ARBA" id="ARBA00022617"/>
    </source>
</evidence>
<dbReference type="CDD" id="cd11062">
    <property type="entry name" value="CYP58-like"/>
    <property type="match status" value="1"/>
</dbReference>
<evidence type="ECO:0000256" key="1">
    <source>
        <dbReference type="ARBA" id="ARBA00001971"/>
    </source>
</evidence>
<organism evidence="6 7">
    <name type="scientific">Colletotrichum salicis</name>
    <dbReference type="NCBI Taxonomy" id="1209931"/>
    <lineage>
        <taxon>Eukaryota</taxon>
        <taxon>Fungi</taxon>
        <taxon>Dikarya</taxon>
        <taxon>Ascomycota</taxon>
        <taxon>Pezizomycotina</taxon>
        <taxon>Sordariomycetes</taxon>
        <taxon>Hypocreomycetidae</taxon>
        <taxon>Glomerellales</taxon>
        <taxon>Glomerellaceae</taxon>
        <taxon>Colletotrichum</taxon>
        <taxon>Colletotrichum acutatum species complex</taxon>
    </lineage>
</organism>
<dbReference type="PANTHER" id="PTHR24305">
    <property type="entry name" value="CYTOCHROME P450"/>
    <property type="match status" value="1"/>
</dbReference>
<reference evidence="6 7" key="1">
    <citation type="submission" date="2014-02" db="EMBL/GenBank/DDBJ databases">
        <title>The genome sequence of Colletotrichum salicis CBS 607.94.</title>
        <authorList>
            <person name="Baroncelli R."/>
            <person name="Thon M.R."/>
        </authorList>
    </citation>
    <scope>NUCLEOTIDE SEQUENCE [LARGE SCALE GENOMIC DNA]</scope>
    <source>
        <strain evidence="6 7">CBS 607.94</strain>
    </source>
</reference>
<dbReference type="PANTHER" id="PTHR24305:SF156">
    <property type="entry name" value="P450, PUTATIVE (EUROFUNG)-RELATED"/>
    <property type="match status" value="1"/>
</dbReference>
<dbReference type="PRINTS" id="PR00081">
    <property type="entry name" value="GDHRDH"/>
</dbReference>
<dbReference type="InterPro" id="IPR050121">
    <property type="entry name" value="Cytochrome_P450_monoxygenase"/>
</dbReference>
<keyword evidence="4" id="KW-0521">NADP</keyword>